<sequence length="113" mass="11928">MVVVAVSMTPPLGLYDVASFREMPTLTVKEMPLSSDIKSPTVKEPFVVVAGSLILTLSELKSCSSLAVGFSVPALVIVFESLRFFVFNKSLDIATSTNPVLVVVTSPSSSSSS</sequence>
<protein>
    <submittedName>
        <fullName evidence="1">Uncharacterized protein</fullName>
    </submittedName>
</protein>
<proteinExistence type="predicted"/>
<reference evidence="1" key="1">
    <citation type="submission" date="2021-05" db="EMBL/GenBank/DDBJ databases">
        <authorList>
            <person name="Alioto T."/>
            <person name="Alioto T."/>
            <person name="Gomez Garrido J."/>
        </authorList>
    </citation>
    <scope>NUCLEOTIDE SEQUENCE</scope>
</reference>
<evidence type="ECO:0000313" key="1">
    <source>
        <dbReference type="EMBL" id="CAG6743506.1"/>
    </source>
</evidence>
<dbReference type="AlphaFoldDB" id="A0A8D8ZBW4"/>
<dbReference type="EMBL" id="HBUF01448898">
    <property type="protein sequence ID" value="CAG6743506.1"/>
    <property type="molecule type" value="Transcribed_RNA"/>
</dbReference>
<name>A0A8D8ZBW4_9HEMI</name>
<organism evidence="1">
    <name type="scientific">Cacopsylla melanoneura</name>
    <dbReference type="NCBI Taxonomy" id="428564"/>
    <lineage>
        <taxon>Eukaryota</taxon>
        <taxon>Metazoa</taxon>
        <taxon>Ecdysozoa</taxon>
        <taxon>Arthropoda</taxon>
        <taxon>Hexapoda</taxon>
        <taxon>Insecta</taxon>
        <taxon>Pterygota</taxon>
        <taxon>Neoptera</taxon>
        <taxon>Paraneoptera</taxon>
        <taxon>Hemiptera</taxon>
        <taxon>Sternorrhyncha</taxon>
        <taxon>Psylloidea</taxon>
        <taxon>Psyllidae</taxon>
        <taxon>Psyllinae</taxon>
        <taxon>Cacopsylla</taxon>
    </lineage>
</organism>
<accession>A0A8D8ZBW4</accession>